<accession>A0A0S2K8J6</accession>
<dbReference type="InterPro" id="IPR012340">
    <property type="entry name" value="NA-bd_OB-fold"/>
</dbReference>
<proteinExistence type="predicted"/>
<dbReference type="EMBL" id="CP013188">
    <property type="protein sequence ID" value="ALO44338.1"/>
    <property type="molecule type" value="Genomic_DNA"/>
</dbReference>
<protein>
    <submittedName>
        <fullName evidence="2">Uncharacterized protein</fullName>
    </submittedName>
</protein>
<name>A0A0S2K8J6_9GAMM</name>
<dbReference type="OrthoDB" id="9804278at2"/>
<evidence type="ECO:0000313" key="2">
    <source>
        <dbReference type="EMBL" id="ALO44338.1"/>
    </source>
</evidence>
<keyword evidence="1" id="KW-0812">Transmembrane</keyword>
<feature type="transmembrane region" description="Helical" evidence="1">
    <location>
        <begin position="99"/>
        <end position="118"/>
    </location>
</feature>
<sequence>MNQSIFKAGNYYKARIIRVEPTLEAAFVDYGAERHGFLPLKDIDGYDKSHHKEGSILNVCMSKAEKGQKGAQMFAPIEVSEEVTVHDLINKNTQSSDKIIQFAFISTVLVIVAIAVFMST</sequence>
<organism evidence="2 3">
    <name type="scientific">Pseudoalteromonas phenolica</name>
    <dbReference type="NCBI Taxonomy" id="161398"/>
    <lineage>
        <taxon>Bacteria</taxon>
        <taxon>Pseudomonadati</taxon>
        <taxon>Pseudomonadota</taxon>
        <taxon>Gammaproteobacteria</taxon>
        <taxon>Alteromonadales</taxon>
        <taxon>Pseudoalteromonadaceae</taxon>
        <taxon>Pseudoalteromonas</taxon>
    </lineage>
</organism>
<dbReference type="Gene3D" id="2.40.50.140">
    <property type="entry name" value="Nucleic acid-binding proteins"/>
    <property type="match status" value="1"/>
</dbReference>
<keyword evidence="3" id="KW-1185">Reference proteome</keyword>
<reference evidence="2 3" key="1">
    <citation type="submission" date="2015-11" db="EMBL/GenBank/DDBJ databases">
        <authorList>
            <person name="Zhang Y."/>
            <person name="Guo Z."/>
        </authorList>
    </citation>
    <scope>NUCLEOTIDE SEQUENCE [LARGE SCALE GENOMIC DNA]</scope>
    <source>
        <strain evidence="2 3">KCTC 12086</strain>
    </source>
</reference>
<evidence type="ECO:0000313" key="3">
    <source>
        <dbReference type="Proteomes" id="UP000061457"/>
    </source>
</evidence>
<keyword evidence="1" id="KW-1133">Transmembrane helix</keyword>
<dbReference type="SUPFAM" id="SSF50249">
    <property type="entry name" value="Nucleic acid-binding proteins"/>
    <property type="match status" value="1"/>
</dbReference>
<dbReference type="AlphaFoldDB" id="A0A0S2K8J6"/>
<dbReference type="RefSeq" id="WP_058032205.1">
    <property type="nucleotide sequence ID" value="NZ_CP013188.1"/>
</dbReference>
<gene>
    <name evidence="2" type="ORF">PP2015_3869</name>
</gene>
<dbReference type="Proteomes" id="UP000061457">
    <property type="component" value="Chromosome II"/>
</dbReference>
<keyword evidence="1" id="KW-0472">Membrane</keyword>
<evidence type="ECO:0000256" key="1">
    <source>
        <dbReference type="SAM" id="Phobius"/>
    </source>
</evidence>
<dbReference type="STRING" id="161398.PP2015_3869"/>
<dbReference type="KEGG" id="pphe:PP2015_3869"/>
<dbReference type="PATRIC" id="fig|161398.10.peg.3958"/>